<dbReference type="Gene3D" id="1.10.287.380">
    <property type="entry name" value="Valyl-tRNA synthetase, C-terminal domain"/>
    <property type="match status" value="1"/>
</dbReference>
<comment type="similarity">
    <text evidence="8">Belongs to the class-I aminoacyl-tRNA synthetase family. ValS type 1 subfamily.</text>
</comment>
<keyword evidence="13" id="KW-1185">Reference proteome</keyword>
<gene>
    <name evidence="8" type="primary">valS</name>
    <name evidence="12" type="ORF">QBE54_06005</name>
</gene>
<comment type="domain">
    <text evidence="8">ValRS has two distinct active sites: one for aminoacylation and one for editing. The misactivated threonine is translocated from the active site to the editing site.</text>
</comment>
<dbReference type="SUPFAM" id="SSF47323">
    <property type="entry name" value="Anticodon-binding domain of a subclass of class I aminoacyl-tRNA synthetases"/>
    <property type="match status" value="1"/>
</dbReference>
<evidence type="ECO:0000259" key="9">
    <source>
        <dbReference type="Pfam" id="PF00133"/>
    </source>
</evidence>
<reference evidence="12 13" key="1">
    <citation type="submission" date="2023-03" db="EMBL/GenBank/DDBJ databases">
        <title>Novel Species.</title>
        <authorList>
            <person name="Ma S."/>
        </authorList>
    </citation>
    <scope>NUCLEOTIDE SEQUENCE [LARGE SCALE GENOMIC DNA]</scope>
    <source>
        <strain evidence="12 13">B11</strain>
    </source>
</reference>
<proteinExistence type="inferred from homology"/>
<accession>A0ABZ2YBM5</accession>
<dbReference type="RefSeq" id="WP_369017300.1">
    <property type="nucleotide sequence ID" value="NZ_CP121689.1"/>
</dbReference>
<dbReference type="GO" id="GO:0004832">
    <property type="term" value="F:valine-tRNA ligase activity"/>
    <property type="evidence" value="ECO:0007669"/>
    <property type="project" value="UniProtKB-EC"/>
</dbReference>
<dbReference type="InterPro" id="IPR019499">
    <property type="entry name" value="Val-tRNA_synth_tRNA-bd"/>
</dbReference>
<dbReference type="EC" id="6.1.1.9" evidence="8"/>
<keyword evidence="2 8" id="KW-0436">Ligase</keyword>
<evidence type="ECO:0000256" key="3">
    <source>
        <dbReference type="ARBA" id="ARBA00022741"/>
    </source>
</evidence>
<feature type="domain" description="Aminoacyl-tRNA synthetase class Ia" evidence="9">
    <location>
        <begin position="22"/>
        <end position="569"/>
    </location>
</feature>
<dbReference type="HAMAP" id="MF_02004">
    <property type="entry name" value="Val_tRNA_synth_type1"/>
    <property type="match status" value="1"/>
</dbReference>
<feature type="binding site" evidence="8">
    <location>
        <position position="532"/>
    </location>
    <ligand>
        <name>ATP</name>
        <dbReference type="ChEBI" id="CHEBI:30616"/>
    </ligand>
</feature>
<comment type="subcellular location">
    <subcellularLocation>
        <location evidence="8">Cytoplasm</location>
    </subcellularLocation>
</comment>
<evidence type="ECO:0000256" key="8">
    <source>
        <dbReference type="HAMAP-Rule" id="MF_02004"/>
    </source>
</evidence>
<dbReference type="InterPro" id="IPR033705">
    <property type="entry name" value="Anticodon_Ia_Val"/>
</dbReference>
<dbReference type="PRINTS" id="PR00986">
    <property type="entry name" value="TRNASYNTHVAL"/>
</dbReference>
<dbReference type="Pfam" id="PF08264">
    <property type="entry name" value="Anticodon_1"/>
    <property type="match status" value="1"/>
</dbReference>
<protein>
    <recommendedName>
        <fullName evidence="8">Valine--tRNA ligase</fullName>
        <ecNumber evidence="8">6.1.1.9</ecNumber>
    </recommendedName>
    <alternativeName>
        <fullName evidence="8">Valyl-tRNA synthetase</fullName>
        <shortName evidence="8">ValRS</shortName>
    </alternativeName>
</protein>
<dbReference type="CDD" id="cd07962">
    <property type="entry name" value="Anticodon_Ia_Val"/>
    <property type="match status" value="1"/>
</dbReference>
<comment type="domain">
    <text evidence="8">The C-terminal coiled-coil domain is crucial for aminoacylation activity.</text>
</comment>
<dbReference type="InterPro" id="IPR037118">
    <property type="entry name" value="Val-tRNA_synth_C_sf"/>
</dbReference>
<keyword evidence="6 8" id="KW-0030">Aminoacyl-tRNA synthetase</keyword>
<dbReference type="Proteomes" id="UP001461341">
    <property type="component" value="Chromosome"/>
</dbReference>
<evidence type="ECO:0000256" key="2">
    <source>
        <dbReference type="ARBA" id="ARBA00022598"/>
    </source>
</evidence>
<keyword evidence="4 8" id="KW-0067">ATP-binding</keyword>
<evidence type="ECO:0000256" key="7">
    <source>
        <dbReference type="ARBA" id="ARBA00047552"/>
    </source>
</evidence>
<comment type="function">
    <text evidence="8">Catalyzes the attachment of valine to tRNA(Val). As ValRS can inadvertently accommodate and process structurally similar amino acids such as threonine, to avoid such errors, it has a 'posttransfer' editing activity that hydrolyzes mischarged Thr-tRNA(Val) in a tRNA-dependent manner.</text>
</comment>
<dbReference type="InterPro" id="IPR001412">
    <property type="entry name" value="aa-tRNA-synth_I_CS"/>
</dbReference>
<name>A0ABZ2YBM5_9BACT</name>
<dbReference type="Gene3D" id="1.10.730.10">
    <property type="entry name" value="Isoleucyl-tRNA Synthetase, Domain 1"/>
    <property type="match status" value="1"/>
</dbReference>
<keyword evidence="1 8" id="KW-0963">Cytoplasm</keyword>
<dbReference type="InterPro" id="IPR002300">
    <property type="entry name" value="aa-tRNA-synth_Ia"/>
</dbReference>
<dbReference type="Gene3D" id="3.90.740.10">
    <property type="entry name" value="Valyl/Leucyl/Isoleucyl-tRNA synthetase, editing domain"/>
    <property type="match status" value="1"/>
</dbReference>
<dbReference type="PANTHER" id="PTHR11946:SF93">
    <property type="entry name" value="VALINE--TRNA LIGASE, CHLOROPLASTIC_MITOCHONDRIAL 2"/>
    <property type="match status" value="1"/>
</dbReference>
<feature type="domain" description="Methionyl/Valyl/Leucyl/Isoleucyl-tRNA synthetase anticodon-binding" evidence="10">
    <location>
        <begin position="615"/>
        <end position="763"/>
    </location>
</feature>
<dbReference type="PANTHER" id="PTHR11946">
    <property type="entry name" value="VALYL-TRNA SYNTHETASES"/>
    <property type="match status" value="1"/>
</dbReference>
<dbReference type="InterPro" id="IPR009008">
    <property type="entry name" value="Val/Leu/Ile-tRNA-synth_edit"/>
</dbReference>
<dbReference type="NCBIfam" id="NF004349">
    <property type="entry name" value="PRK05729.1"/>
    <property type="match status" value="1"/>
</dbReference>
<evidence type="ECO:0000256" key="5">
    <source>
        <dbReference type="ARBA" id="ARBA00022917"/>
    </source>
</evidence>
<dbReference type="PROSITE" id="PS00178">
    <property type="entry name" value="AA_TRNA_LIGASE_I"/>
    <property type="match status" value="1"/>
</dbReference>
<dbReference type="InterPro" id="IPR002303">
    <property type="entry name" value="Valyl-tRNA_ligase"/>
</dbReference>
<evidence type="ECO:0000259" key="11">
    <source>
        <dbReference type="Pfam" id="PF10458"/>
    </source>
</evidence>
<feature type="short sequence motif" description="'KMSKS' region" evidence="8">
    <location>
        <begin position="529"/>
        <end position="533"/>
    </location>
</feature>
<feature type="domain" description="Valyl-tRNA synthetase tRNA-binding arm" evidence="11">
    <location>
        <begin position="823"/>
        <end position="881"/>
    </location>
</feature>
<comment type="subunit">
    <text evidence="8">Monomer.</text>
</comment>
<evidence type="ECO:0000256" key="4">
    <source>
        <dbReference type="ARBA" id="ARBA00022840"/>
    </source>
</evidence>
<dbReference type="Pfam" id="PF00133">
    <property type="entry name" value="tRNA-synt_1"/>
    <property type="match status" value="1"/>
</dbReference>
<comment type="catalytic activity">
    <reaction evidence="7 8">
        <text>tRNA(Val) + L-valine + ATP = L-valyl-tRNA(Val) + AMP + diphosphate</text>
        <dbReference type="Rhea" id="RHEA:10704"/>
        <dbReference type="Rhea" id="RHEA-COMP:9672"/>
        <dbReference type="Rhea" id="RHEA-COMP:9708"/>
        <dbReference type="ChEBI" id="CHEBI:30616"/>
        <dbReference type="ChEBI" id="CHEBI:33019"/>
        <dbReference type="ChEBI" id="CHEBI:57762"/>
        <dbReference type="ChEBI" id="CHEBI:78442"/>
        <dbReference type="ChEBI" id="CHEBI:78537"/>
        <dbReference type="ChEBI" id="CHEBI:456215"/>
        <dbReference type="EC" id="6.1.1.9"/>
    </reaction>
</comment>
<dbReference type="CDD" id="cd00817">
    <property type="entry name" value="ValRS_core"/>
    <property type="match status" value="1"/>
</dbReference>
<dbReference type="SUPFAM" id="SSF50677">
    <property type="entry name" value="ValRS/IleRS/LeuRS editing domain"/>
    <property type="match status" value="1"/>
</dbReference>
<evidence type="ECO:0000256" key="1">
    <source>
        <dbReference type="ARBA" id="ARBA00022490"/>
    </source>
</evidence>
<feature type="coiled-coil region" evidence="8">
    <location>
        <begin position="821"/>
        <end position="883"/>
    </location>
</feature>
<keyword evidence="3 8" id="KW-0547">Nucleotide-binding</keyword>
<sequence length="889" mass="103379">MSIEKSKAIPRAFDPSEIEGKLYSFWEKSGFFTPDLESSKPPFSIVIPPPNVTGFLHMGHALNLTLQDILARFKRMRGFNVLWVPGTDHAGIATQNVVERELAKEGLSRHDLGREKFLERVWQWKEVYHKRIRNQLKRMGASCDWTRERFTMDEGLSRAVKEVFVRLFEEGFIYQGEYIVNWCPRCETALADIEVDFKEQKGKLYYIRYYFKDDPEKFLTIATTRPETMLGDVAVAVNPEDERYKALIGKVVILPLVGRELPIIADAYVDPKFGTGVLKVTPAHDFNDFELGKRHNLPLVKVIDQKARMTGEAGEFAGLSREECREKIVARLSQLGYLERVEDHTHAVGRCYRCTTVVEPLISKQWFVKMKELATPAIKAVAEKQIEFIPENWEKVYFEWMYNIKDWCISRQIWWGHQIPIFTCEECNFVFAHRNQPERCPKCGGKVHQEEDVLDTWFSSALWPFSTLGWPQKTKELEIFYPTSVLVTGFDIIFFWVARMIMMGLKFTGEVPFRKVYITPLVRDAQGRKMSKSAGNAIDPLEITQKYGVDSLRFALAWLTIQGRDINLSMERIEASRNFMNKLWNASRFVLMNTEELRPSDVEEPVPVSLLDLKDRWILSRLQQTIEQATSELERFNFGEYTNLIYEFVWGEFCDWYIEWCKKDLYEGKPQERRKAQQLLVQILSQILKLLHPIAPYITEEIWQNLPLSEAESIMIAPWPESSPEKIDFEVDELIGIFQAIIREIRFLKSELRIPLTHQSEVIINLTDASSPVEELNTYKNYIETLARCTVKEIGVGLERPEGFAISSTKGAEIYLNVEGAIDIGQELQRLEKKIQEVDEELERVSRRINNPDFLNRAPEETVQREKRRFSELNAEKAKLVRLKEAIAK</sequence>
<dbReference type="InterPro" id="IPR014729">
    <property type="entry name" value="Rossmann-like_a/b/a_fold"/>
</dbReference>
<keyword evidence="8" id="KW-0175">Coiled coil</keyword>
<dbReference type="NCBIfam" id="TIGR00422">
    <property type="entry name" value="valS"/>
    <property type="match status" value="1"/>
</dbReference>
<dbReference type="InterPro" id="IPR010978">
    <property type="entry name" value="tRNA-bd_arm"/>
</dbReference>
<dbReference type="InterPro" id="IPR009080">
    <property type="entry name" value="tRNAsynth_Ia_anticodon-bd"/>
</dbReference>
<dbReference type="Pfam" id="PF10458">
    <property type="entry name" value="Val_tRNA-synt_C"/>
    <property type="match status" value="1"/>
</dbReference>
<dbReference type="SUPFAM" id="SSF46589">
    <property type="entry name" value="tRNA-binding arm"/>
    <property type="match status" value="1"/>
</dbReference>
<evidence type="ECO:0000313" key="12">
    <source>
        <dbReference type="EMBL" id="WZL75154.1"/>
    </source>
</evidence>
<dbReference type="InterPro" id="IPR013155">
    <property type="entry name" value="M/V/L/I-tRNA-synth_anticd-bd"/>
</dbReference>
<evidence type="ECO:0000256" key="6">
    <source>
        <dbReference type="ARBA" id="ARBA00023146"/>
    </source>
</evidence>
<organism evidence="12 13">
    <name type="scientific">Thermatribacter velox</name>
    <dbReference type="NCBI Taxonomy" id="3039681"/>
    <lineage>
        <taxon>Bacteria</taxon>
        <taxon>Pseudomonadati</taxon>
        <taxon>Atribacterota</taxon>
        <taxon>Atribacteria</taxon>
        <taxon>Atribacterales</taxon>
        <taxon>Thermatribacteraceae</taxon>
        <taxon>Thermatribacter</taxon>
    </lineage>
</organism>
<dbReference type="SUPFAM" id="SSF52374">
    <property type="entry name" value="Nucleotidylyl transferase"/>
    <property type="match status" value="1"/>
</dbReference>
<dbReference type="Gene3D" id="3.40.50.620">
    <property type="entry name" value="HUPs"/>
    <property type="match status" value="2"/>
</dbReference>
<dbReference type="EMBL" id="CP121689">
    <property type="protein sequence ID" value="WZL75154.1"/>
    <property type="molecule type" value="Genomic_DNA"/>
</dbReference>
<evidence type="ECO:0000313" key="13">
    <source>
        <dbReference type="Proteomes" id="UP001461341"/>
    </source>
</evidence>
<feature type="short sequence motif" description="'HIGH' region" evidence="8">
    <location>
        <begin position="50"/>
        <end position="60"/>
    </location>
</feature>
<keyword evidence="5 8" id="KW-0648">Protein biosynthesis</keyword>
<evidence type="ECO:0000259" key="10">
    <source>
        <dbReference type="Pfam" id="PF08264"/>
    </source>
</evidence>